<gene>
    <name evidence="2" type="ORF">DEF24_17965</name>
</gene>
<keyword evidence="1" id="KW-0472">Membrane</keyword>
<dbReference type="AlphaFoldDB" id="A0A368T2R4"/>
<feature type="transmembrane region" description="Helical" evidence="1">
    <location>
        <begin position="67"/>
        <end position="85"/>
    </location>
</feature>
<keyword evidence="3" id="KW-1185">Reference proteome</keyword>
<feature type="transmembrane region" description="Helical" evidence="1">
    <location>
        <begin position="113"/>
        <end position="133"/>
    </location>
</feature>
<feature type="transmembrane region" description="Helical" evidence="1">
    <location>
        <begin position="140"/>
        <end position="159"/>
    </location>
</feature>
<name>A0A368T2R4_9ACTN</name>
<dbReference type="OrthoDB" id="5191668at2"/>
<evidence type="ECO:0000313" key="2">
    <source>
        <dbReference type="EMBL" id="RCV55420.1"/>
    </source>
</evidence>
<evidence type="ECO:0000256" key="1">
    <source>
        <dbReference type="SAM" id="Phobius"/>
    </source>
</evidence>
<keyword evidence="1" id="KW-0812">Transmembrane</keyword>
<accession>A0A368T2R4</accession>
<reference evidence="2 3" key="1">
    <citation type="submission" date="2018-04" db="EMBL/GenBank/DDBJ databases">
        <title>Novel actinobacteria from marine sediment.</title>
        <authorList>
            <person name="Ng Z.Y."/>
            <person name="Tan G.Y.A."/>
        </authorList>
    </citation>
    <scope>NUCLEOTIDE SEQUENCE [LARGE SCALE GENOMIC DNA]</scope>
    <source>
        <strain evidence="2 3">TPS81</strain>
    </source>
</reference>
<keyword evidence="1" id="KW-1133">Transmembrane helix</keyword>
<organism evidence="2 3">
    <name type="scientific">Marinitenerispora sediminis</name>
    <dbReference type="NCBI Taxonomy" id="1931232"/>
    <lineage>
        <taxon>Bacteria</taxon>
        <taxon>Bacillati</taxon>
        <taxon>Actinomycetota</taxon>
        <taxon>Actinomycetes</taxon>
        <taxon>Streptosporangiales</taxon>
        <taxon>Nocardiopsidaceae</taxon>
        <taxon>Marinitenerispora</taxon>
    </lineage>
</organism>
<feature type="transmembrane region" description="Helical" evidence="1">
    <location>
        <begin position="35"/>
        <end position="55"/>
    </location>
</feature>
<dbReference type="EMBL" id="QEIN01000146">
    <property type="protein sequence ID" value="RCV55420.1"/>
    <property type="molecule type" value="Genomic_DNA"/>
</dbReference>
<comment type="caution">
    <text evidence="2">The sequence shown here is derived from an EMBL/GenBank/DDBJ whole genome shotgun (WGS) entry which is preliminary data.</text>
</comment>
<evidence type="ECO:0000313" key="3">
    <source>
        <dbReference type="Proteomes" id="UP000253318"/>
    </source>
</evidence>
<dbReference type="Proteomes" id="UP000253318">
    <property type="component" value="Unassembled WGS sequence"/>
</dbReference>
<protein>
    <submittedName>
        <fullName evidence="2">Uncharacterized protein</fullName>
    </submittedName>
</protein>
<proteinExistence type="predicted"/>
<sequence length="201" mass="20534">MSAPPPPRWLRAGMFAGVAVGLSAGGHALSSGHAVAASGLVIAFAGVFLAARAAAGRERGFAQILGWMLWGQLALHLFFSVFSGLTGGMPPDPAGAAQAVGHQMSAVPSDTGASGPGMLAAHLGAAVVSAWWLRRGEAAAFSLAGQLVTLLFGLLWAPLRPRTVPAVRRPAGFPRTAQGRPRPAALRHVVVLRGPPRPLPA</sequence>